<dbReference type="GO" id="GO:0016740">
    <property type="term" value="F:transferase activity"/>
    <property type="evidence" value="ECO:0007669"/>
    <property type="project" value="UniProtKB-KW"/>
</dbReference>
<evidence type="ECO:0008006" key="4">
    <source>
        <dbReference type="Google" id="ProtNLM"/>
    </source>
</evidence>
<comment type="caution">
    <text evidence="2">The sequence shown here is derived from an EMBL/GenBank/DDBJ whole genome shotgun (WGS) entry which is preliminary data.</text>
</comment>
<dbReference type="Gene3D" id="3.30.559.10">
    <property type="entry name" value="Chloramphenicol acetyltransferase-like domain"/>
    <property type="match status" value="2"/>
</dbReference>
<dbReference type="InterPro" id="IPR051283">
    <property type="entry name" value="Sec_Metabolite_Acyltrans"/>
</dbReference>
<protein>
    <recommendedName>
        <fullName evidence="4">HXXXD-type acyl-transferase family protein</fullName>
    </recommendedName>
</protein>
<proteinExistence type="predicted"/>
<accession>A0A978VUM6</accession>
<dbReference type="EMBL" id="JAEACU010000002">
    <property type="protein sequence ID" value="KAH7542521.1"/>
    <property type="molecule type" value="Genomic_DNA"/>
</dbReference>
<evidence type="ECO:0000313" key="3">
    <source>
        <dbReference type="Proteomes" id="UP000813462"/>
    </source>
</evidence>
<dbReference type="OrthoDB" id="1862401at2759"/>
<gene>
    <name evidence="2" type="ORF">FEM48_Zijuj02G0082900</name>
</gene>
<dbReference type="PANTHER" id="PTHR31896:SF39">
    <property type="entry name" value="PROTEIN ENHANCED PSEUDOMONAS SUSCEPTIBILITY 1-LIKE"/>
    <property type="match status" value="1"/>
</dbReference>
<dbReference type="Proteomes" id="UP000813462">
    <property type="component" value="Unassembled WGS sequence"/>
</dbReference>
<reference evidence="2" key="1">
    <citation type="journal article" date="2021" name="Front. Plant Sci.">
        <title>Chromosome-Scale Genome Assembly for Chinese Sour Jujube and Insights Into Its Genome Evolution and Domestication Signature.</title>
        <authorList>
            <person name="Shen L.-Y."/>
            <person name="Luo H."/>
            <person name="Wang X.-L."/>
            <person name="Wang X.-M."/>
            <person name="Qiu X.-J."/>
            <person name="Liu H."/>
            <person name="Zhou S.-S."/>
            <person name="Jia K.-H."/>
            <person name="Nie S."/>
            <person name="Bao Y.-T."/>
            <person name="Zhang R.-G."/>
            <person name="Yun Q.-Z."/>
            <person name="Chai Y.-H."/>
            <person name="Lu J.-Y."/>
            <person name="Li Y."/>
            <person name="Zhao S.-W."/>
            <person name="Mao J.-F."/>
            <person name="Jia S.-G."/>
            <person name="Mao Y.-M."/>
        </authorList>
    </citation>
    <scope>NUCLEOTIDE SEQUENCE</scope>
    <source>
        <strain evidence="2">AT0</strain>
        <tissue evidence="2">Leaf</tissue>
    </source>
</reference>
<name>A0A978VUM6_ZIZJJ</name>
<organism evidence="2 3">
    <name type="scientific">Ziziphus jujuba var. spinosa</name>
    <dbReference type="NCBI Taxonomy" id="714518"/>
    <lineage>
        <taxon>Eukaryota</taxon>
        <taxon>Viridiplantae</taxon>
        <taxon>Streptophyta</taxon>
        <taxon>Embryophyta</taxon>
        <taxon>Tracheophyta</taxon>
        <taxon>Spermatophyta</taxon>
        <taxon>Magnoliopsida</taxon>
        <taxon>eudicotyledons</taxon>
        <taxon>Gunneridae</taxon>
        <taxon>Pentapetalae</taxon>
        <taxon>rosids</taxon>
        <taxon>fabids</taxon>
        <taxon>Rosales</taxon>
        <taxon>Rhamnaceae</taxon>
        <taxon>Paliureae</taxon>
        <taxon>Ziziphus</taxon>
    </lineage>
</organism>
<dbReference type="InterPro" id="IPR023213">
    <property type="entry name" value="CAT-like_dom_sf"/>
</dbReference>
<sequence>MSPPIHILSTTSIRPRKNHHENGLLEKIELTPWDLQFLFVEPLQRGLLFNKSSFQISETNTNLIQHLKATLSSTLDTFYPFAGRLARTVNHDSTSSFSLCCNDEGVQFVHAVADGVSVADILNPLNVPDHIIHSFFPSSEIPNYEGIYRPLLSVQVTELLDGIFIACTINHCVSDGTPFWHFFNTWSQISRGGHGDGDDEHQAPQVSKPPPIFARQYLNGIIQLPLHIPFEIPQSTFTPLPPIFQHIVFHFTKQTISQLKAKANAEMGTDKISSLQALLAHFWLCVTHSRNLKANQDVSLGIMIGMRNRMEPKYLAEEYLGNMCQPAFVQHTAGELLKKGLGWVAWQINKLIDSYTSGEARKLLQDWAKNPIMFKGTKITDNTTLFLGGSHRYNIYGNDFGWGRPIAVRSSQANMRNGKMNVFAGAEQGSIDFEAWLLPETIQAMVNEAEFRDTITV</sequence>
<dbReference type="PANTHER" id="PTHR31896">
    <property type="entry name" value="FAMILY REGULATORY PROTEIN, PUTATIVE (AFU_ORTHOLOGUE AFUA_3G14730)-RELATED"/>
    <property type="match status" value="1"/>
</dbReference>
<evidence type="ECO:0000256" key="1">
    <source>
        <dbReference type="ARBA" id="ARBA00022679"/>
    </source>
</evidence>
<dbReference type="Pfam" id="PF02458">
    <property type="entry name" value="Transferase"/>
    <property type="match status" value="1"/>
</dbReference>
<dbReference type="AlphaFoldDB" id="A0A978VUM6"/>
<keyword evidence="1" id="KW-0808">Transferase</keyword>
<evidence type="ECO:0000313" key="2">
    <source>
        <dbReference type="EMBL" id="KAH7542521.1"/>
    </source>
</evidence>